<proteinExistence type="predicted"/>
<feature type="region of interest" description="Disordered" evidence="1">
    <location>
        <begin position="430"/>
        <end position="480"/>
    </location>
</feature>
<comment type="caution">
    <text evidence="3">The sequence shown here is derived from an EMBL/GenBank/DDBJ whole genome shotgun (WGS) entry which is preliminary data.</text>
</comment>
<evidence type="ECO:0000313" key="4">
    <source>
        <dbReference type="Proteomes" id="UP000824120"/>
    </source>
</evidence>
<organism evidence="3 4">
    <name type="scientific">Solanum commersonii</name>
    <name type="common">Commerson's wild potato</name>
    <name type="synonym">Commerson's nightshade</name>
    <dbReference type="NCBI Taxonomy" id="4109"/>
    <lineage>
        <taxon>Eukaryota</taxon>
        <taxon>Viridiplantae</taxon>
        <taxon>Streptophyta</taxon>
        <taxon>Embryophyta</taxon>
        <taxon>Tracheophyta</taxon>
        <taxon>Spermatophyta</taxon>
        <taxon>Magnoliopsida</taxon>
        <taxon>eudicotyledons</taxon>
        <taxon>Gunneridae</taxon>
        <taxon>Pentapetalae</taxon>
        <taxon>asterids</taxon>
        <taxon>lamiids</taxon>
        <taxon>Solanales</taxon>
        <taxon>Solanaceae</taxon>
        <taxon>Solanoideae</taxon>
        <taxon>Solaneae</taxon>
        <taxon>Solanum</taxon>
    </lineage>
</organism>
<dbReference type="PANTHER" id="PTHR31286:SF177">
    <property type="entry name" value="ENDONUCLEASE_EXONUCLEASE_PHOSPHATASE"/>
    <property type="match status" value="1"/>
</dbReference>
<dbReference type="OrthoDB" id="424974at2759"/>
<dbReference type="InterPro" id="IPR025558">
    <property type="entry name" value="DUF4283"/>
</dbReference>
<evidence type="ECO:0000256" key="1">
    <source>
        <dbReference type="SAM" id="MobiDB-lite"/>
    </source>
</evidence>
<feature type="compositionally biased region" description="Polar residues" evidence="1">
    <location>
        <begin position="493"/>
        <end position="506"/>
    </location>
</feature>
<name>A0A9J5WM91_SOLCO</name>
<dbReference type="EMBL" id="JACXVP010000011">
    <property type="protein sequence ID" value="KAG5576485.1"/>
    <property type="molecule type" value="Genomic_DNA"/>
</dbReference>
<reference evidence="3 4" key="1">
    <citation type="submission" date="2020-09" db="EMBL/GenBank/DDBJ databases">
        <title>De no assembly of potato wild relative species, Solanum commersonii.</title>
        <authorList>
            <person name="Cho K."/>
        </authorList>
    </citation>
    <scope>NUCLEOTIDE SEQUENCE [LARGE SCALE GENOMIC DNA]</scope>
    <source>
        <strain evidence="3">LZ3.2</strain>
        <tissue evidence="3">Leaf</tissue>
    </source>
</reference>
<dbReference type="PANTHER" id="PTHR31286">
    <property type="entry name" value="GLYCINE-RICH CELL WALL STRUCTURAL PROTEIN 1.8-LIKE"/>
    <property type="match status" value="1"/>
</dbReference>
<feature type="region of interest" description="Disordered" evidence="1">
    <location>
        <begin position="559"/>
        <end position="578"/>
    </location>
</feature>
<gene>
    <name evidence="3" type="ORF">H5410_056619</name>
</gene>
<feature type="region of interest" description="Disordered" evidence="1">
    <location>
        <begin position="671"/>
        <end position="709"/>
    </location>
</feature>
<dbReference type="AlphaFoldDB" id="A0A9J5WM91"/>
<dbReference type="Pfam" id="PF14111">
    <property type="entry name" value="DUF4283"/>
    <property type="match status" value="1"/>
</dbReference>
<feature type="region of interest" description="Disordered" evidence="1">
    <location>
        <begin position="493"/>
        <end position="524"/>
    </location>
</feature>
<keyword evidence="4" id="KW-1185">Reference proteome</keyword>
<evidence type="ECO:0000313" key="3">
    <source>
        <dbReference type="EMBL" id="KAG5576485.1"/>
    </source>
</evidence>
<accession>A0A9J5WM91</accession>
<feature type="region of interest" description="Disordered" evidence="1">
    <location>
        <begin position="588"/>
        <end position="607"/>
    </location>
</feature>
<dbReference type="InterPro" id="IPR040256">
    <property type="entry name" value="At4g02000-like"/>
</dbReference>
<feature type="region of interest" description="Disordered" evidence="1">
    <location>
        <begin position="612"/>
        <end position="644"/>
    </location>
</feature>
<feature type="compositionally biased region" description="Polar residues" evidence="1">
    <location>
        <begin position="588"/>
        <end position="600"/>
    </location>
</feature>
<evidence type="ECO:0000259" key="2">
    <source>
        <dbReference type="Pfam" id="PF14111"/>
    </source>
</evidence>
<dbReference type="Proteomes" id="UP000824120">
    <property type="component" value="Chromosome 11"/>
</dbReference>
<feature type="domain" description="DUF4283" evidence="2">
    <location>
        <begin position="237"/>
        <end position="321"/>
    </location>
</feature>
<sequence>MPHQNRSTTKVIRDMSDIGDCNTGRDGQNIEATSTFHGGIASSGDSTRISAKNFENLQYEYDMRVLPETQIQHRERNQHVQELGQSSTSHMDKQLIKKQGKDTSIFYIDKSHTIVITAIQAPLNFGTEHRRNENDQMKICVAKEQGKGNTIKANIRADQQQVYHDNFPRISSNFDKQVPKANTNNVRSDLVQTYADRLRYNQAKCDVPITLTAPEITTKQDLLVVLYVKEKVMRDLAAACKYTLIGKFSNTMPKVELIRNNFILQIQLSAGVKITHFNSRHVYIDFDNELDYDMVWTKQKMSLAGLVIRIQVWTPNFKPAEETPKVPIWISLPKLPWHCYNMEFVSGQLSPIGKVLYLHSTSIKKTRVSQARVKVQVDLTQKRPYIWMGYIGEDITNGRWQKIEYDNIPDYYFYCKYQGHLESDCTIRQRDEDKKKKEMENVKNKKNKEMDKNLQQRKGQKEVDQKEGTNQEYNQQRDQEQMKYQHLEAILDKQNSPPNRQESSPSLEALDKHRGNRGKNKGKEVLTVKAHTGIDSMLPSLKPIDNVVNTIAEEAVGVEFEHSGDSRSPATPITNQQKTATQQVINTGKQQGRFNNNSGDRLSKKKGEAIKKRLKRSTGQDLDGTDAACRWMDPDNQSMDESDEDAKDTMQLIGHVFGSTFQDKCSDVQRMTEQQGLSPRGRKQPGHNPHQTINSMSNTSSRPMTRSINTKGSLERLKTLKKLHYLSIISLLEPFADISHIDMVRIQLQMDHAVSNPNGKIWLFWSNEVTGHILEKHD</sequence>
<protein>
    <recommendedName>
        <fullName evidence="2">DUF4283 domain-containing protein</fullName>
    </recommendedName>
</protein>
<feature type="compositionally biased region" description="Polar residues" evidence="1">
    <location>
        <begin position="689"/>
        <end position="709"/>
    </location>
</feature>
<feature type="compositionally biased region" description="Polar residues" evidence="1">
    <location>
        <begin position="566"/>
        <end position="578"/>
    </location>
</feature>